<feature type="chain" id="PRO_5045206785" evidence="1">
    <location>
        <begin position="22"/>
        <end position="170"/>
    </location>
</feature>
<keyword evidence="3" id="KW-1185">Reference proteome</keyword>
<sequence>MRRWIVPAAVGAAFLSCSSGAASPAQGVASGIYGGDLRSDHAFEAIDSATEGLPNSTRVTARMRLRKSVAVARIRISTAGDRVGIAYDAKAPITLWIGEEPVTWKLTDVLVFEVSARRDGDALAIRFRGEDSDRTTTYRTVGRDLEEETTMIVPHVSTPIVFKRVFHREN</sequence>
<dbReference type="PROSITE" id="PS51257">
    <property type="entry name" value="PROKAR_LIPOPROTEIN"/>
    <property type="match status" value="1"/>
</dbReference>
<dbReference type="RefSeq" id="WP_219750806.1">
    <property type="nucleotide sequence ID" value="NZ_JAHXZN010000019.1"/>
</dbReference>
<accession>A0ABS7BUT1</accession>
<protein>
    <submittedName>
        <fullName evidence="2">Uncharacterized protein</fullName>
    </submittedName>
</protein>
<feature type="signal peptide" evidence="1">
    <location>
        <begin position="1"/>
        <end position="21"/>
    </location>
</feature>
<keyword evidence="1" id="KW-0732">Signal</keyword>
<reference evidence="2 3" key="1">
    <citation type="submission" date="2021-07" db="EMBL/GenBank/DDBJ databases">
        <title>Sphingomonas sp.</title>
        <authorList>
            <person name="Feng G."/>
            <person name="Li J."/>
            <person name="Pan M."/>
        </authorList>
    </citation>
    <scope>NUCLEOTIDE SEQUENCE [LARGE SCALE GENOMIC DNA]</scope>
    <source>
        <strain evidence="2 3">RRHST34</strain>
    </source>
</reference>
<dbReference type="EMBL" id="JAHXZN010000019">
    <property type="protein sequence ID" value="MBW6533285.1"/>
    <property type="molecule type" value="Genomic_DNA"/>
</dbReference>
<comment type="caution">
    <text evidence="2">The sequence shown here is derived from an EMBL/GenBank/DDBJ whole genome shotgun (WGS) entry which is preliminary data.</text>
</comment>
<dbReference type="Proteomes" id="UP000759103">
    <property type="component" value="Unassembled WGS sequence"/>
</dbReference>
<evidence type="ECO:0000313" key="2">
    <source>
        <dbReference type="EMBL" id="MBW6533285.1"/>
    </source>
</evidence>
<proteinExistence type="predicted"/>
<organism evidence="2 3">
    <name type="scientific">Sphingomonas citri</name>
    <dbReference type="NCBI Taxonomy" id="2862499"/>
    <lineage>
        <taxon>Bacteria</taxon>
        <taxon>Pseudomonadati</taxon>
        <taxon>Pseudomonadota</taxon>
        <taxon>Alphaproteobacteria</taxon>
        <taxon>Sphingomonadales</taxon>
        <taxon>Sphingomonadaceae</taxon>
        <taxon>Sphingomonas</taxon>
    </lineage>
</organism>
<evidence type="ECO:0000256" key="1">
    <source>
        <dbReference type="SAM" id="SignalP"/>
    </source>
</evidence>
<name>A0ABS7BUT1_9SPHN</name>
<evidence type="ECO:0000313" key="3">
    <source>
        <dbReference type="Proteomes" id="UP000759103"/>
    </source>
</evidence>
<gene>
    <name evidence="2" type="ORF">KZ820_21305</name>
</gene>